<reference evidence="1 2" key="1">
    <citation type="submission" date="2014-02" db="EMBL/GenBank/DDBJ databases">
        <title>Expanding our view of genomic diversity in Candidatus Accumulibacter clades.</title>
        <authorList>
            <person name="Skennerton C.T."/>
            <person name="Barr J.J."/>
            <person name="Slater F.R."/>
            <person name="Bond P.L."/>
            <person name="Tyson G.W."/>
        </authorList>
    </citation>
    <scope>NUCLEOTIDE SEQUENCE [LARGE SCALE GENOMIC DNA]</scope>
    <source>
        <strain evidence="2">BA-92</strain>
    </source>
</reference>
<organism evidence="1 2">
    <name type="scientific">Candidatus Accumulibacter appositus</name>
    <dbReference type="NCBI Taxonomy" id="1454003"/>
    <lineage>
        <taxon>Bacteria</taxon>
        <taxon>Pseudomonadati</taxon>
        <taxon>Pseudomonadota</taxon>
        <taxon>Betaproteobacteria</taxon>
        <taxon>Candidatus Accumulibacter</taxon>
    </lineage>
</organism>
<dbReference type="PATRIC" id="fig|1454003.3.peg.1458"/>
<proteinExistence type="predicted"/>
<dbReference type="Pfam" id="PF20126">
    <property type="entry name" value="TumE"/>
    <property type="match status" value="1"/>
</dbReference>
<dbReference type="InterPro" id="IPR045397">
    <property type="entry name" value="TumE-like"/>
</dbReference>
<accession>A0A011PW61</accession>
<dbReference type="STRING" id="1454003.AW10_01418"/>
<evidence type="ECO:0000313" key="2">
    <source>
        <dbReference type="Proteomes" id="UP000021816"/>
    </source>
</evidence>
<dbReference type="AlphaFoldDB" id="A0A011PW61"/>
<sequence length="98" mass="11456">MIANMKATLITEFKDVFEDNSIIQMIVWRLPVPVPPTAHGFKYRLVYVVDGARVVGFDNERGKGDHCHLDGNEFPYRFSTIDQLIEDFIREVDKRRTR</sequence>
<evidence type="ECO:0000313" key="1">
    <source>
        <dbReference type="EMBL" id="EXI81075.1"/>
    </source>
</evidence>
<comment type="caution">
    <text evidence="1">The sequence shown here is derived from an EMBL/GenBank/DDBJ whole genome shotgun (WGS) entry which is preliminary data.</text>
</comment>
<name>A0A011PW61_9PROT</name>
<protein>
    <submittedName>
        <fullName evidence="1">Uncharacterized protein</fullName>
    </submittedName>
</protein>
<gene>
    <name evidence="1" type="ORF">AW10_01418</name>
</gene>
<dbReference type="EMBL" id="JEMX01000027">
    <property type="protein sequence ID" value="EXI81075.1"/>
    <property type="molecule type" value="Genomic_DNA"/>
</dbReference>
<dbReference type="Proteomes" id="UP000021816">
    <property type="component" value="Unassembled WGS sequence"/>
</dbReference>